<dbReference type="GO" id="GO:0051707">
    <property type="term" value="P:response to other organism"/>
    <property type="evidence" value="ECO:0007669"/>
    <property type="project" value="UniProtKB-ARBA"/>
</dbReference>
<protein>
    <submittedName>
        <fullName evidence="12">NBS-LRR-like resistance protein</fullName>
    </submittedName>
</protein>
<keyword evidence="4" id="KW-0547">Nucleotide-binding</keyword>
<dbReference type="Proteomes" id="UP001140206">
    <property type="component" value="Chromosome 2"/>
</dbReference>
<dbReference type="SUPFAM" id="SSF52540">
    <property type="entry name" value="P-loop containing nucleoside triphosphate hydrolases"/>
    <property type="match status" value="1"/>
</dbReference>
<comment type="similarity">
    <text evidence="1">Belongs to the disease resistance NB-LRR family.</text>
</comment>
<feature type="domain" description="Disease resistance R13L4/SHOC-2-like LRR" evidence="11">
    <location>
        <begin position="582"/>
        <end position="884"/>
    </location>
</feature>
<accession>A0AAV8FS89</accession>
<dbReference type="InterPro" id="IPR055414">
    <property type="entry name" value="LRR_R13L4/SHOC2-like"/>
</dbReference>
<feature type="compositionally biased region" description="Basic and acidic residues" evidence="7">
    <location>
        <begin position="1129"/>
        <end position="1141"/>
    </location>
</feature>
<keyword evidence="5" id="KW-0611">Plant defense</keyword>
<organism evidence="12 13">
    <name type="scientific">Rhynchospora pubera</name>
    <dbReference type="NCBI Taxonomy" id="906938"/>
    <lineage>
        <taxon>Eukaryota</taxon>
        <taxon>Viridiplantae</taxon>
        <taxon>Streptophyta</taxon>
        <taxon>Embryophyta</taxon>
        <taxon>Tracheophyta</taxon>
        <taxon>Spermatophyta</taxon>
        <taxon>Magnoliopsida</taxon>
        <taxon>Liliopsida</taxon>
        <taxon>Poales</taxon>
        <taxon>Cyperaceae</taxon>
        <taxon>Cyperoideae</taxon>
        <taxon>Rhynchosporeae</taxon>
        <taxon>Rhynchospora</taxon>
    </lineage>
</organism>
<dbReference type="InterPro" id="IPR041118">
    <property type="entry name" value="Rx_N"/>
</dbReference>
<dbReference type="Gene3D" id="1.10.10.10">
    <property type="entry name" value="Winged helix-like DNA-binding domain superfamily/Winged helix DNA-binding domain"/>
    <property type="match status" value="1"/>
</dbReference>
<dbReference type="EMBL" id="JAMFTS010000002">
    <property type="protein sequence ID" value="KAJ4793951.1"/>
    <property type="molecule type" value="Genomic_DNA"/>
</dbReference>
<feature type="compositionally biased region" description="Low complexity" evidence="7">
    <location>
        <begin position="1144"/>
        <end position="1155"/>
    </location>
</feature>
<evidence type="ECO:0000259" key="10">
    <source>
        <dbReference type="Pfam" id="PF23559"/>
    </source>
</evidence>
<dbReference type="Pfam" id="PF23559">
    <property type="entry name" value="WHD_DRP"/>
    <property type="match status" value="1"/>
</dbReference>
<gene>
    <name evidence="12" type="ORF">LUZ62_045197</name>
</gene>
<evidence type="ECO:0000259" key="9">
    <source>
        <dbReference type="Pfam" id="PF18052"/>
    </source>
</evidence>
<dbReference type="InterPro" id="IPR058922">
    <property type="entry name" value="WHD_DRP"/>
</dbReference>
<dbReference type="InterPro" id="IPR032675">
    <property type="entry name" value="LRR_dom_sf"/>
</dbReference>
<evidence type="ECO:0000256" key="1">
    <source>
        <dbReference type="ARBA" id="ARBA00008894"/>
    </source>
</evidence>
<dbReference type="Gene3D" id="3.40.50.300">
    <property type="entry name" value="P-loop containing nucleotide triphosphate hydrolases"/>
    <property type="match status" value="1"/>
</dbReference>
<feature type="region of interest" description="Disordered" evidence="7">
    <location>
        <begin position="1108"/>
        <end position="1169"/>
    </location>
</feature>
<dbReference type="GO" id="GO:0043531">
    <property type="term" value="F:ADP binding"/>
    <property type="evidence" value="ECO:0007669"/>
    <property type="project" value="InterPro"/>
</dbReference>
<dbReference type="InterPro" id="IPR027417">
    <property type="entry name" value="P-loop_NTPase"/>
</dbReference>
<evidence type="ECO:0000256" key="5">
    <source>
        <dbReference type="ARBA" id="ARBA00022821"/>
    </source>
</evidence>
<dbReference type="AlphaFoldDB" id="A0AAV8FS89"/>
<evidence type="ECO:0000256" key="4">
    <source>
        <dbReference type="ARBA" id="ARBA00022741"/>
    </source>
</evidence>
<dbReference type="PANTHER" id="PTHR36766:SF40">
    <property type="entry name" value="DISEASE RESISTANCE PROTEIN RGA3"/>
    <property type="match status" value="1"/>
</dbReference>
<dbReference type="Gene3D" id="1.20.5.4130">
    <property type="match status" value="1"/>
</dbReference>
<feature type="domain" description="NB-ARC" evidence="8">
    <location>
        <begin position="180"/>
        <end position="356"/>
    </location>
</feature>
<dbReference type="Pfam" id="PF18052">
    <property type="entry name" value="Rx_N"/>
    <property type="match status" value="1"/>
</dbReference>
<sequence length="1169" mass="132885">MAVRFAGSLIQWTVDKLSALLPRKAADSSNELSNSSLEDLERLERSMKRIQSTLLDAPKGSMLDWSEKHRLEELREVAYDAEDLVEEYEYEVLHAKMQSRSEMGEKVTTDLSSIVVSVPVPEEMALRDKGIRERLDEIVGEWEKLRWGQNDGVKQPGLDSLSRPPTSSLMYEPSVYGRHQDKENVIEILLNEPSDGGKNFTRPCVLPIVGMGGVGKTTLAQAVYNDPRINSYFDLKDWIYVSKEFDVQALTQLLVSSLTKNPCQPMQLDGLHRVIEEKIKGKKLLLVLDDVWNERPMLWHMFRTPLFCSQSCKILVTTRNEKVAKNMQTITFYPLRCLEKEDSWQLFKQVAFENQDLDEHANLLEIGRKITEKCGGLPLAIKAIGCAVHFESGEEFWRAILESDLWELEVGLNEVLPALQLSYDCMPDNLKECFMSLSLFPKNYVFSKEFTIRFWSCLGFLKLGSRRSEEEIGSQYFDDMHQRSLLQRIQYDEQTCSYIMHDLVQKLVEFVAGDSLRKLNVETLNLSSDKGRYLSVLVNELPKSIEFNLIQQSCSLRALQIFNTVNPWLGKYISIKLNEGFFQNFRSLRVLNFNNTGIRTLPSSIGNLKQLRFIGLARTKIRTLPESVGLLYKMQTMDLSECNLQELPKGIMNMINLRHLIISKWSNIRMPSGISYLTNLELLPVFNIKIGSGCGISEMNKLSKLRGALRISGLENVQHLMDVVLADLFKKQYIDVLVLDWSYGVPQTDTYSSMRVSNIDHAKVLEALQPQQNLLELEIYQYPGLNYPKWLGDSSYSRLGRVVLFGNRMISCAFLPPLGQLPSLRDLLVKFMFTVEYVGNEFCHHDGQNKAFPSLNTLEFKYMPRWVQWFGVRDGDFCSLKTLRIVSCNALRLMPEHLSCSLEKLVLNQCGDLASLPTTLTSLTSLILMGDINKSLLTNVTLPSLKSLQIGFSQNMQYVMLGSMPLLEVLIIKGCKNLKSLFGLTGLVFLKELQLDECPSLLLPLDERVQPLTILKVTNCPKLSYWEQSQMKIYRELDSLLEAFGDANMFRCEGPNDFTRNKCVGTDYVEDFCSSTGKNDELQPALPTVGDEYNLHWLFSVARITQENGNMDQQSTSSRKRLRNGWKKGPKDNLGKGKQICDESSGTSIASASGSEPGSFGGTSEENWS</sequence>
<feature type="compositionally biased region" description="Basic residues" evidence="7">
    <location>
        <begin position="1118"/>
        <end position="1128"/>
    </location>
</feature>
<feature type="compositionally biased region" description="Polar residues" evidence="7">
    <location>
        <begin position="1108"/>
        <end position="1117"/>
    </location>
</feature>
<evidence type="ECO:0000259" key="11">
    <source>
        <dbReference type="Pfam" id="PF23598"/>
    </source>
</evidence>
<keyword evidence="13" id="KW-1185">Reference proteome</keyword>
<comment type="caution">
    <text evidence="12">The sequence shown here is derived from an EMBL/GenBank/DDBJ whole genome shotgun (WGS) entry which is preliminary data.</text>
</comment>
<evidence type="ECO:0000259" key="8">
    <source>
        <dbReference type="Pfam" id="PF00931"/>
    </source>
</evidence>
<dbReference type="InterPro" id="IPR036388">
    <property type="entry name" value="WH-like_DNA-bd_sf"/>
</dbReference>
<dbReference type="PRINTS" id="PR00364">
    <property type="entry name" value="DISEASERSIST"/>
</dbReference>
<dbReference type="InterPro" id="IPR002182">
    <property type="entry name" value="NB-ARC"/>
</dbReference>
<proteinExistence type="inferred from homology"/>
<evidence type="ECO:0000313" key="12">
    <source>
        <dbReference type="EMBL" id="KAJ4793951.1"/>
    </source>
</evidence>
<reference evidence="12" key="1">
    <citation type="submission" date="2022-08" db="EMBL/GenBank/DDBJ databases">
        <authorList>
            <person name="Marques A."/>
        </authorList>
    </citation>
    <scope>NUCLEOTIDE SEQUENCE</scope>
    <source>
        <strain evidence="12">RhyPub2mFocal</strain>
        <tissue evidence="12">Leaves</tissue>
    </source>
</reference>
<keyword evidence="2" id="KW-0433">Leucine-rich repeat</keyword>
<evidence type="ECO:0000256" key="7">
    <source>
        <dbReference type="SAM" id="MobiDB-lite"/>
    </source>
</evidence>
<dbReference type="Gene3D" id="1.10.8.430">
    <property type="entry name" value="Helical domain of apoptotic protease-activating factors"/>
    <property type="match status" value="1"/>
</dbReference>
<dbReference type="Pfam" id="PF00931">
    <property type="entry name" value="NB-ARC"/>
    <property type="match status" value="1"/>
</dbReference>
<feature type="domain" description="Disease resistance N-terminal" evidence="9">
    <location>
        <begin position="10"/>
        <end position="100"/>
    </location>
</feature>
<evidence type="ECO:0000256" key="3">
    <source>
        <dbReference type="ARBA" id="ARBA00022737"/>
    </source>
</evidence>
<evidence type="ECO:0000313" key="13">
    <source>
        <dbReference type="Proteomes" id="UP001140206"/>
    </source>
</evidence>
<feature type="domain" description="Disease resistance protein winged helix" evidence="10">
    <location>
        <begin position="439"/>
        <end position="508"/>
    </location>
</feature>
<keyword evidence="3" id="KW-0677">Repeat</keyword>
<keyword evidence="6" id="KW-0067">ATP-binding</keyword>
<dbReference type="GO" id="GO:0006952">
    <property type="term" value="P:defense response"/>
    <property type="evidence" value="ECO:0007669"/>
    <property type="project" value="UniProtKB-KW"/>
</dbReference>
<dbReference type="Gene3D" id="3.80.10.10">
    <property type="entry name" value="Ribonuclease Inhibitor"/>
    <property type="match status" value="2"/>
</dbReference>
<dbReference type="PANTHER" id="PTHR36766">
    <property type="entry name" value="PLANT BROAD-SPECTRUM MILDEW RESISTANCE PROTEIN RPW8"/>
    <property type="match status" value="1"/>
</dbReference>
<dbReference type="GO" id="GO:0005524">
    <property type="term" value="F:ATP binding"/>
    <property type="evidence" value="ECO:0007669"/>
    <property type="project" value="UniProtKB-KW"/>
</dbReference>
<name>A0AAV8FS89_9POAL</name>
<evidence type="ECO:0000256" key="2">
    <source>
        <dbReference type="ARBA" id="ARBA00022614"/>
    </source>
</evidence>
<dbReference type="InterPro" id="IPR042197">
    <property type="entry name" value="Apaf_helical"/>
</dbReference>
<dbReference type="Pfam" id="PF23598">
    <property type="entry name" value="LRR_14"/>
    <property type="match status" value="1"/>
</dbReference>
<evidence type="ECO:0000256" key="6">
    <source>
        <dbReference type="ARBA" id="ARBA00022840"/>
    </source>
</evidence>
<dbReference type="SUPFAM" id="SSF52058">
    <property type="entry name" value="L domain-like"/>
    <property type="match status" value="1"/>
</dbReference>